<sequence>MADPHASARSEVLGRIRAAIGPDRPRVRIPRDYDARREHRDVVELLARRVAGYRAVVRRVASADLPDAVGTLLTRRRVRIMLGPTDLPEEWRVPDVEWHLDDPPLTVEQLDRADGVLTGCAVAIAETGTVVLDAGATQGRRALTLVPDYHLCVVRADQVVGTVPEALARLDPVRPLTFVSGPSATSDIELDRVEGVHGPRALEVLIVS</sequence>
<evidence type="ECO:0000313" key="3">
    <source>
        <dbReference type="Proteomes" id="UP000184501"/>
    </source>
</evidence>
<gene>
    <name evidence="2" type="ORF">SAMN05444320_101705</name>
</gene>
<dbReference type="PANTHER" id="PTHR43682:SF1">
    <property type="entry name" value="LACTATE UTILIZATION PROTEIN C"/>
    <property type="match status" value="1"/>
</dbReference>
<evidence type="ECO:0000313" key="2">
    <source>
        <dbReference type="EMBL" id="SHE66045.1"/>
    </source>
</evidence>
<dbReference type="Pfam" id="PF02589">
    <property type="entry name" value="LUD_dom"/>
    <property type="match status" value="1"/>
</dbReference>
<dbReference type="AlphaFoldDB" id="A0A1M4VAM0"/>
<accession>A0A1M4VAM0</accession>
<reference evidence="2 3" key="1">
    <citation type="submission" date="2016-11" db="EMBL/GenBank/DDBJ databases">
        <authorList>
            <person name="Jaros S."/>
            <person name="Januszkiewicz K."/>
            <person name="Wedrychowicz H."/>
        </authorList>
    </citation>
    <scope>NUCLEOTIDE SEQUENCE [LARGE SCALE GENOMIC DNA]</scope>
    <source>
        <strain evidence="2 3">DSM 44523</strain>
    </source>
</reference>
<feature type="domain" description="LUD" evidence="1">
    <location>
        <begin position="57"/>
        <end position="207"/>
    </location>
</feature>
<evidence type="ECO:0000259" key="1">
    <source>
        <dbReference type="Pfam" id="PF02589"/>
    </source>
</evidence>
<dbReference type="STRING" id="2017.SAMN05444320_101705"/>
<dbReference type="Proteomes" id="UP000184501">
    <property type="component" value="Unassembled WGS sequence"/>
</dbReference>
<keyword evidence="3" id="KW-1185">Reference proteome</keyword>
<proteinExistence type="predicted"/>
<dbReference type="InterPro" id="IPR024185">
    <property type="entry name" value="FTHF_cligase-like_sf"/>
</dbReference>
<dbReference type="EMBL" id="FQVN01000001">
    <property type="protein sequence ID" value="SHE66045.1"/>
    <property type="molecule type" value="Genomic_DNA"/>
</dbReference>
<dbReference type="OrthoDB" id="9794187at2"/>
<name>A0A1M4VAM0_STRHI</name>
<dbReference type="RefSeq" id="WP_073479816.1">
    <property type="nucleotide sequence ID" value="NZ_FQVN01000001.1"/>
</dbReference>
<dbReference type="InterPro" id="IPR003741">
    <property type="entry name" value="LUD_dom"/>
</dbReference>
<dbReference type="Gene3D" id="3.40.50.10420">
    <property type="entry name" value="NagB/RpiA/CoA transferase-like"/>
    <property type="match status" value="1"/>
</dbReference>
<dbReference type="SUPFAM" id="SSF100950">
    <property type="entry name" value="NagB/RpiA/CoA transferase-like"/>
    <property type="match status" value="1"/>
</dbReference>
<protein>
    <submittedName>
        <fullName evidence="2">L-lactate dehydrogenase complex protein LldG</fullName>
    </submittedName>
</protein>
<dbReference type="InterPro" id="IPR037171">
    <property type="entry name" value="NagB/RpiA_transferase-like"/>
</dbReference>
<dbReference type="PANTHER" id="PTHR43682">
    <property type="entry name" value="LACTATE UTILIZATION PROTEIN C"/>
    <property type="match status" value="1"/>
</dbReference>
<organism evidence="2 3">
    <name type="scientific">Streptoalloteichus hindustanus</name>
    <dbReference type="NCBI Taxonomy" id="2017"/>
    <lineage>
        <taxon>Bacteria</taxon>
        <taxon>Bacillati</taxon>
        <taxon>Actinomycetota</taxon>
        <taxon>Actinomycetes</taxon>
        <taxon>Pseudonocardiales</taxon>
        <taxon>Pseudonocardiaceae</taxon>
        <taxon>Streptoalloteichus</taxon>
    </lineage>
</organism>